<dbReference type="RefSeq" id="WP_123682931.1">
    <property type="nucleotide sequence ID" value="NZ_RKHY01000001.1"/>
</dbReference>
<dbReference type="Gene3D" id="2.40.128.110">
    <property type="entry name" value="Lipid/polyisoprenoid-binding, YceI-like"/>
    <property type="match status" value="1"/>
</dbReference>
<name>A0A3N2GPP0_9PSEU</name>
<sequence length="191" mass="20809">MTGSTTPTRRLDEVELPAAGTWRIDPGHAEVAFVGRHFMLTKVRGRFTGVDGAVEIAENPADSKVSVTIDMASVHSGDQARDDHLRSADFFDVAAHPTATFVSGDVRWGGSRGSMTGELTIKGVTRPVTLAVDYVGYAQDPWDNHRAVFSARGRLNREDWGLTWNMPLARGGLLVSKEIDLELEVELVYAG</sequence>
<evidence type="ECO:0000313" key="4">
    <source>
        <dbReference type="Proteomes" id="UP000274843"/>
    </source>
</evidence>
<dbReference type="AlphaFoldDB" id="A0A3N2GPP0"/>
<dbReference type="Proteomes" id="UP000274843">
    <property type="component" value="Unassembled WGS sequence"/>
</dbReference>
<dbReference type="Pfam" id="PF04264">
    <property type="entry name" value="YceI"/>
    <property type="match status" value="1"/>
</dbReference>
<accession>A0A3N2GPP0</accession>
<dbReference type="SMART" id="SM00867">
    <property type="entry name" value="YceI"/>
    <property type="match status" value="1"/>
</dbReference>
<dbReference type="PANTHER" id="PTHR34406:SF1">
    <property type="entry name" value="PROTEIN YCEI"/>
    <property type="match status" value="1"/>
</dbReference>
<gene>
    <name evidence="3" type="ORF">EDD35_0879</name>
</gene>
<dbReference type="EMBL" id="RKHY01000001">
    <property type="protein sequence ID" value="ROS38596.1"/>
    <property type="molecule type" value="Genomic_DNA"/>
</dbReference>
<comment type="similarity">
    <text evidence="1">Belongs to the UPF0312 family.</text>
</comment>
<keyword evidence="4" id="KW-1185">Reference proteome</keyword>
<evidence type="ECO:0000259" key="2">
    <source>
        <dbReference type="SMART" id="SM00867"/>
    </source>
</evidence>
<proteinExistence type="inferred from homology"/>
<feature type="domain" description="Lipid/polyisoprenoid-binding YceI-like" evidence="2">
    <location>
        <begin position="21"/>
        <end position="188"/>
    </location>
</feature>
<reference evidence="3 4" key="1">
    <citation type="submission" date="2018-11" db="EMBL/GenBank/DDBJ databases">
        <title>Sequencing the genomes of 1000 actinobacteria strains.</title>
        <authorList>
            <person name="Klenk H.-P."/>
        </authorList>
    </citation>
    <scope>NUCLEOTIDE SEQUENCE [LARGE SCALE GENOMIC DNA]</scope>
    <source>
        <strain evidence="3 4">DSM 44348</strain>
    </source>
</reference>
<dbReference type="InterPro" id="IPR007372">
    <property type="entry name" value="Lipid/polyisoprenoid-bd_YceI"/>
</dbReference>
<dbReference type="PANTHER" id="PTHR34406">
    <property type="entry name" value="PROTEIN YCEI"/>
    <property type="match status" value="1"/>
</dbReference>
<evidence type="ECO:0000256" key="1">
    <source>
        <dbReference type="ARBA" id="ARBA00008812"/>
    </source>
</evidence>
<protein>
    <submittedName>
        <fullName evidence="3">Polyisoprenoid-binding protein YceI</fullName>
    </submittedName>
</protein>
<comment type="caution">
    <text evidence="3">The sequence shown here is derived from an EMBL/GenBank/DDBJ whole genome shotgun (WGS) entry which is preliminary data.</text>
</comment>
<organism evidence="3 4">
    <name type="scientific">Amycolatopsis thermoflava</name>
    <dbReference type="NCBI Taxonomy" id="84480"/>
    <lineage>
        <taxon>Bacteria</taxon>
        <taxon>Bacillati</taxon>
        <taxon>Actinomycetota</taxon>
        <taxon>Actinomycetes</taxon>
        <taxon>Pseudonocardiales</taxon>
        <taxon>Pseudonocardiaceae</taxon>
        <taxon>Amycolatopsis</taxon>
        <taxon>Amycolatopsis methanolica group</taxon>
    </lineage>
</organism>
<evidence type="ECO:0000313" key="3">
    <source>
        <dbReference type="EMBL" id="ROS38596.1"/>
    </source>
</evidence>
<dbReference type="InterPro" id="IPR036761">
    <property type="entry name" value="TTHA0802/YceI-like_sf"/>
</dbReference>
<dbReference type="SUPFAM" id="SSF101874">
    <property type="entry name" value="YceI-like"/>
    <property type="match status" value="1"/>
</dbReference>
<dbReference type="GeneID" id="301842346"/>